<organism evidence="1">
    <name type="scientific">marine sediment metagenome</name>
    <dbReference type="NCBI Taxonomy" id="412755"/>
    <lineage>
        <taxon>unclassified sequences</taxon>
        <taxon>metagenomes</taxon>
        <taxon>ecological metagenomes</taxon>
    </lineage>
</organism>
<proteinExistence type="predicted"/>
<dbReference type="AlphaFoldDB" id="X1AFU8"/>
<accession>X1AFU8</accession>
<evidence type="ECO:0000313" key="1">
    <source>
        <dbReference type="EMBL" id="GAG71598.1"/>
    </source>
</evidence>
<sequence length="53" mass="5835">MSLEKRLSVEKLISSISSRFVGKIELDEAINNSLQDLGILSGADRVCRSTKLL</sequence>
<name>X1AFU8_9ZZZZ</name>
<protein>
    <submittedName>
        <fullName evidence="1">Uncharacterized protein</fullName>
    </submittedName>
</protein>
<reference evidence="1" key="1">
    <citation type="journal article" date="2014" name="Front. Microbiol.">
        <title>High frequency of phylogenetically diverse reductive dehalogenase-homologous genes in deep subseafloor sedimentary metagenomes.</title>
        <authorList>
            <person name="Kawai M."/>
            <person name="Futagami T."/>
            <person name="Toyoda A."/>
            <person name="Takaki Y."/>
            <person name="Nishi S."/>
            <person name="Hori S."/>
            <person name="Arai W."/>
            <person name="Tsubouchi T."/>
            <person name="Morono Y."/>
            <person name="Uchiyama I."/>
            <person name="Ito T."/>
            <person name="Fujiyama A."/>
            <person name="Inagaki F."/>
            <person name="Takami H."/>
        </authorList>
    </citation>
    <scope>NUCLEOTIDE SEQUENCE</scope>
    <source>
        <strain evidence="1">Expedition CK06-06</strain>
    </source>
</reference>
<gene>
    <name evidence="1" type="ORF">S01H4_11255</name>
</gene>
<comment type="caution">
    <text evidence="1">The sequence shown here is derived from an EMBL/GenBank/DDBJ whole genome shotgun (WGS) entry which is preliminary data.</text>
</comment>
<dbReference type="EMBL" id="BART01004506">
    <property type="protein sequence ID" value="GAG71598.1"/>
    <property type="molecule type" value="Genomic_DNA"/>
</dbReference>